<reference evidence="1" key="1">
    <citation type="journal article" date="2015" name="Nature">
        <title>Complex archaea that bridge the gap between prokaryotes and eukaryotes.</title>
        <authorList>
            <person name="Spang A."/>
            <person name="Saw J.H."/>
            <person name="Jorgensen S.L."/>
            <person name="Zaremba-Niedzwiedzka K."/>
            <person name="Martijn J."/>
            <person name="Lind A.E."/>
            <person name="van Eijk R."/>
            <person name="Schleper C."/>
            <person name="Guy L."/>
            <person name="Ettema T.J."/>
        </authorList>
    </citation>
    <scope>NUCLEOTIDE SEQUENCE</scope>
</reference>
<protein>
    <recommendedName>
        <fullName evidence="2">Capsid protein</fullName>
    </recommendedName>
</protein>
<proteinExistence type="predicted"/>
<evidence type="ECO:0000313" key="1">
    <source>
        <dbReference type="EMBL" id="KKL65027.1"/>
    </source>
</evidence>
<comment type="caution">
    <text evidence="1">The sequence shown here is derived from an EMBL/GenBank/DDBJ whole genome shotgun (WGS) entry which is preliminary data.</text>
</comment>
<evidence type="ECO:0008006" key="2">
    <source>
        <dbReference type="Google" id="ProtNLM"/>
    </source>
</evidence>
<accession>A0A0F9GPD6</accession>
<dbReference type="EMBL" id="LAZR01027664">
    <property type="protein sequence ID" value="KKL65027.1"/>
    <property type="molecule type" value="Genomic_DNA"/>
</dbReference>
<organism evidence="1">
    <name type="scientific">marine sediment metagenome</name>
    <dbReference type="NCBI Taxonomy" id="412755"/>
    <lineage>
        <taxon>unclassified sequences</taxon>
        <taxon>metagenomes</taxon>
        <taxon>ecological metagenomes</taxon>
    </lineage>
</organism>
<dbReference type="InterPro" id="IPR045565">
    <property type="entry name" value="Phage_capsid_2"/>
</dbReference>
<dbReference type="AlphaFoldDB" id="A0A0F9GPD6"/>
<gene>
    <name evidence="1" type="ORF">LCGC14_2159110</name>
</gene>
<name>A0A0F9GPD6_9ZZZZ</name>
<sequence>MAKGATEFIDISSADIYQEEVWSQKVTIARMKKLVWANSVDRSYESELKRGEILRIGTITHPTATAKAENTALTYETVSENEKTITINTFYYTAIAIEDILVPQVSIDLFDKYIPGLGYGLGLQEDSDISKLIDDPIFDASHVVGTLGTGLTHTNLLRADQYLNDADVPDDDRVIIISPAERANLLELDQFVHKDYSELRNGLIGSWLQYPILVSTNCNGTNAAGHDSVMMHRDGIAHIAQIKPIVKGFWDIDYMAAKMAALTTYGTTGRRTDHGVWLRGA</sequence>
<dbReference type="Pfam" id="PF19821">
    <property type="entry name" value="Phage_capsid_2"/>
    <property type="match status" value="1"/>
</dbReference>